<dbReference type="InterPro" id="IPR003797">
    <property type="entry name" value="DegV"/>
</dbReference>
<accession>A0A0F7EFT7</accession>
<proteinExistence type="predicted"/>
<dbReference type="Gene3D" id="3.30.1180.10">
    <property type="match status" value="1"/>
</dbReference>
<protein>
    <submittedName>
        <fullName evidence="2">DegV domain-containing protein</fullName>
    </submittedName>
</protein>
<name>A0A0F7EFT7_BRELA</name>
<dbReference type="NCBIfam" id="TIGR00762">
    <property type="entry name" value="DegV"/>
    <property type="match status" value="1"/>
</dbReference>
<dbReference type="InterPro" id="IPR050270">
    <property type="entry name" value="DegV_domain_contain"/>
</dbReference>
<dbReference type="InterPro" id="IPR043168">
    <property type="entry name" value="DegV_C"/>
</dbReference>
<dbReference type="PANTHER" id="PTHR33434">
    <property type="entry name" value="DEGV DOMAIN-CONTAINING PROTEIN DR_1986-RELATED"/>
    <property type="match status" value="1"/>
</dbReference>
<evidence type="ECO:0000313" key="2">
    <source>
        <dbReference type="EMBL" id="AKF93273.1"/>
    </source>
</evidence>
<keyword evidence="1" id="KW-0446">Lipid-binding</keyword>
<dbReference type="Gene3D" id="3.40.50.10170">
    <property type="match status" value="1"/>
</dbReference>
<reference evidence="2" key="1">
    <citation type="submission" date="2015-03" db="EMBL/GenBank/DDBJ databases">
        <title>MIGS Cultured Bacterial/Archaeal sample from Brevibacillus laterosporus.</title>
        <authorList>
            <person name="Zeng D."/>
            <person name="Zhu L."/>
            <person name="Dong G."/>
            <person name="Ye W."/>
            <person name="Ren D."/>
            <person name="Wu L."/>
            <person name="Xu J."/>
            <person name="Li G."/>
            <person name="Guo L."/>
        </authorList>
    </citation>
    <scope>NUCLEOTIDE SEQUENCE</scope>
    <source>
        <strain evidence="2">B9</strain>
    </source>
</reference>
<dbReference type="EMBL" id="CP011074">
    <property type="protein sequence ID" value="AKF93273.1"/>
    <property type="molecule type" value="Genomic_DNA"/>
</dbReference>
<sequence>MKKVEGLSLSEIAIITDSTSYIPKGLQDELQITVVPLQVVYGNKAYREEVELTEADFYSKLKTSDQLPTTSQPPVGEFVEAYLKLSKTHKRAIAIHMSSGISGTYQGAVTATTMVDDFPIDVIDSEITTYAMGAVVVEAARMAQAGKSREEILERIEYIRTQMKTYFLVEDLDFLYRGGRLSAAQLMLGNMLKIKPILTFENKKIVPYQKVRTRAKAKAGIMELFEAEAKAGKPIQLSIIQAQVQEEAEEWKAYIEATYPHVTVTISHFGPVIATHVGPGAIGLTWYNK</sequence>
<dbReference type="Pfam" id="PF02645">
    <property type="entry name" value="DegV"/>
    <property type="match status" value="1"/>
</dbReference>
<dbReference type="PROSITE" id="PS51482">
    <property type="entry name" value="DEGV"/>
    <property type="match status" value="1"/>
</dbReference>
<gene>
    <name evidence="2" type="ORF">EX87_06130</name>
</gene>
<dbReference type="PANTHER" id="PTHR33434:SF2">
    <property type="entry name" value="FATTY ACID-BINDING PROTEIN TM_1468"/>
    <property type="match status" value="1"/>
</dbReference>
<dbReference type="GO" id="GO:0008289">
    <property type="term" value="F:lipid binding"/>
    <property type="evidence" value="ECO:0007669"/>
    <property type="project" value="UniProtKB-KW"/>
</dbReference>
<dbReference type="AlphaFoldDB" id="A0A0F7EFT7"/>
<dbReference type="RefSeq" id="WP_031412063.1">
    <property type="nucleotide sequence ID" value="NZ_CP011074.1"/>
</dbReference>
<organism evidence="2">
    <name type="scientific">Brevibacillus laterosporus</name>
    <name type="common">Bacillus laterosporus</name>
    <dbReference type="NCBI Taxonomy" id="1465"/>
    <lineage>
        <taxon>Bacteria</taxon>
        <taxon>Bacillati</taxon>
        <taxon>Bacillota</taxon>
        <taxon>Bacilli</taxon>
        <taxon>Bacillales</taxon>
        <taxon>Paenibacillaceae</taxon>
        <taxon>Brevibacillus</taxon>
    </lineage>
</organism>
<dbReference type="SUPFAM" id="SSF82549">
    <property type="entry name" value="DAK1/DegV-like"/>
    <property type="match status" value="1"/>
</dbReference>
<evidence type="ECO:0000256" key="1">
    <source>
        <dbReference type="ARBA" id="ARBA00023121"/>
    </source>
</evidence>